<keyword evidence="1" id="KW-0472">Membrane</keyword>
<reference evidence="2" key="2">
    <citation type="submission" date="2025-08" db="UniProtKB">
        <authorList>
            <consortium name="Ensembl"/>
        </authorList>
    </citation>
    <scope>IDENTIFICATION</scope>
</reference>
<proteinExistence type="predicted"/>
<protein>
    <submittedName>
        <fullName evidence="2">Uncharacterized protein</fullName>
    </submittedName>
</protein>
<reference evidence="2" key="3">
    <citation type="submission" date="2025-09" db="UniProtKB">
        <authorList>
            <consortium name="Ensembl"/>
        </authorList>
    </citation>
    <scope>IDENTIFICATION</scope>
</reference>
<organism evidence="2 3">
    <name type="scientific">Bos mutus grunniens</name>
    <name type="common">Wild yak</name>
    <name type="synonym">Bos grunniens</name>
    <dbReference type="NCBI Taxonomy" id="30521"/>
    <lineage>
        <taxon>Eukaryota</taxon>
        <taxon>Metazoa</taxon>
        <taxon>Chordata</taxon>
        <taxon>Craniata</taxon>
        <taxon>Vertebrata</taxon>
        <taxon>Euteleostomi</taxon>
        <taxon>Mammalia</taxon>
        <taxon>Eutheria</taxon>
        <taxon>Laurasiatheria</taxon>
        <taxon>Artiodactyla</taxon>
        <taxon>Ruminantia</taxon>
        <taxon>Pecora</taxon>
        <taxon>Bovidae</taxon>
        <taxon>Bovinae</taxon>
        <taxon>Bos</taxon>
    </lineage>
</organism>
<evidence type="ECO:0000256" key="1">
    <source>
        <dbReference type="SAM" id="Phobius"/>
    </source>
</evidence>
<keyword evidence="1" id="KW-0812">Transmembrane</keyword>
<dbReference type="Proteomes" id="UP000694520">
    <property type="component" value="Chromosome 8"/>
</dbReference>
<dbReference type="AlphaFoldDB" id="A0A8C0A2C6"/>
<evidence type="ECO:0000313" key="2">
    <source>
        <dbReference type="Ensembl" id="ENSBGRP00000002283.1"/>
    </source>
</evidence>
<dbReference type="Ensembl" id="ENSBGRT00000002601.1">
    <property type="protein sequence ID" value="ENSBGRP00000002283.1"/>
    <property type="gene ID" value="ENSBGRG00000001421.1"/>
</dbReference>
<name>A0A8C0A2C6_BOSMU</name>
<keyword evidence="3" id="KW-1185">Reference proteome</keyword>
<sequence>MYSFTVLEARSFKSGCLQRYALFEVSRGESFFVSCCFWSLLATLAISWLVDVSHPCPSPTSRACSNSCPLSW</sequence>
<feature type="transmembrane region" description="Helical" evidence="1">
    <location>
        <begin position="31"/>
        <end position="50"/>
    </location>
</feature>
<reference evidence="2" key="1">
    <citation type="submission" date="2019-05" db="EMBL/GenBank/DDBJ databases">
        <authorList>
            <person name="Zhang S."/>
            <person name="Liu J."/>
        </authorList>
    </citation>
    <scope>NUCLEOTIDE SEQUENCE [LARGE SCALE GENOMIC DNA]</scope>
</reference>
<keyword evidence="1" id="KW-1133">Transmembrane helix</keyword>
<evidence type="ECO:0000313" key="3">
    <source>
        <dbReference type="Proteomes" id="UP000694520"/>
    </source>
</evidence>
<accession>A0A8C0A2C6</accession>